<gene>
    <name evidence="3" type="ORF">Hsar01_03131</name>
</gene>
<organism evidence="3 4">
    <name type="scientific">Haloferula sargassicola</name>
    <dbReference type="NCBI Taxonomy" id="490096"/>
    <lineage>
        <taxon>Bacteria</taxon>
        <taxon>Pseudomonadati</taxon>
        <taxon>Verrucomicrobiota</taxon>
        <taxon>Verrucomicrobiia</taxon>
        <taxon>Verrucomicrobiales</taxon>
        <taxon>Verrucomicrobiaceae</taxon>
        <taxon>Haloferula</taxon>
    </lineage>
</organism>
<dbReference type="Pfam" id="PF13478">
    <property type="entry name" value="XdhC_C"/>
    <property type="match status" value="1"/>
</dbReference>
<name>A0ABP9UR35_9BACT</name>
<feature type="domain" description="XdhC- CoxI" evidence="1">
    <location>
        <begin position="11"/>
        <end position="70"/>
    </location>
</feature>
<dbReference type="PANTHER" id="PTHR30388:SF6">
    <property type="entry name" value="XANTHINE DEHYDROGENASE SUBUNIT A-RELATED"/>
    <property type="match status" value="1"/>
</dbReference>
<dbReference type="NCBIfam" id="TIGR02964">
    <property type="entry name" value="xanthine_xdhC"/>
    <property type="match status" value="1"/>
</dbReference>
<dbReference type="RefSeq" id="WP_353568002.1">
    <property type="nucleotide sequence ID" value="NZ_BAABRI010000018.1"/>
</dbReference>
<evidence type="ECO:0000259" key="2">
    <source>
        <dbReference type="Pfam" id="PF13478"/>
    </source>
</evidence>
<dbReference type="InterPro" id="IPR014308">
    <property type="entry name" value="Xanthine_DH_XdhC"/>
</dbReference>
<evidence type="ECO:0008006" key="5">
    <source>
        <dbReference type="Google" id="ProtNLM"/>
    </source>
</evidence>
<sequence>MDVWQAIAEARRGGRPMVVVTVTAARGSVPGEVGGKMLVTAEGLPAGTVGGGRIEAKAVELATSMLGASERCRTETWNLQRDVGMTCGGEMTLLFERIDGGGEWSIVVFGAGHVSRALVRLLATLACTVDVVDTRGEWLAGVPASTNVRKHLVAGFEHGVERVRPDSFVISVTQGHATDRPVLREVARRFPEVPFAGVIGSDAKKAVLWRELREDGVAEDFLNKLECPLGLPLGGNDPAEIAVSIAARLLQVRDQK</sequence>
<evidence type="ECO:0000313" key="3">
    <source>
        <dbReference type="EMBL" id="GAA5483897.1"/>
    </source>
</evidence>
<dbReference type="PANTHER" id="PTHR30388">
    <property type="entry name" value="ALDEHYDE OXIDOREDUCTASE MOLYBDENUM COFACTOR ASSEMBLY PROTEIN"/>
    <property type="match status" value="1"/>
</dbReference>
<keyword evidence="4" id="KW-1185">Reference proteome</keyword>
<reference evidence="3 4" key="1">
    <citation type="submission" date="2024-02" db="EMBL/GenBank/DDBJ databases">
        <title>Haloferula sargassicola NBRC 104335.</title>
        <authorList>
            <person name="Ichikawa N."/>
            <person name="Katano-Makiyama Y."/>
            <person name="Hidaka K."/>
        </authorList>
    </citation>
    <scope>NUCLEOTIDE SEQUENCE [LARGE SCALE GENOMIC DNA]</scope>
    <source>
        <strain evidence="3 4">NBRC 104335</strain>
    </source>
</reference>
<comment type="caution">
    <text evidence="3">The sequence shown here is derived from an EMBL/GenBank/DDBJ whole genome shotgun (WGS) entry which is preliminary data.</text>
</comment>
<protein>
    <recommendedName>
        <fullName evidence="5">Xanthine dehydrogenase accessory protein XdhC</fullName>
    </recommendedName>
</protein>
<proteinExistence type="predicted"/>
<dbReference type="InterPro" id="IPR003777">
    <property type="entry name" value="XdhC_CoxI"/>
</dbReference>
<dbReference type="InterPro" id="IPR027051">
    <property type="entry name" value="XdhC_Rossmann_dom"/>
</dbReference>
<dbReference type="InterPro" id="IPR052698">
    <property type="entry name" value="MoCofactor_Util/Proc"/>
</dbReference>
<accession>A0ABP9UR35</accession>
<dbReference type="Proteomes" id="UP001476282">
    <property type="component" value="Unassembled WGS sequence"/>
</dbReference>
<feature type="domain" description="XdhC Rossmann" evidence="2">
    <location>
        <begin position="106"/>
        <end position="248"/>
    </location>
</feature>
<dbReference type="Pfam" id="PF02625">
    <property type="entry name" value="XdhC_CoxI"/>
    <property type="match status" value="1"/>
</dbReference>
<evidence type="ECO:0000259" key="1">
    <source>
        <dbReference type="Pfam" id="PF02625"/>
    </source>
</evidence>
<dbReference type="Gene3D" id="3.40.50.720">
    <property type="entry name" value="NAD(P)-binding Rossmann-like Domain"/>
    <property type="match status" value="1"/>
</dbReference>
<evidence type="ECO:0000313" key="4">
    <source>
        <dbReference type="Proteomes" id="UP001476282"/>
    </source>
</evidence>
<dbReference type="EMBL" id="BAABRI010000018">
    <property type="protein sequence ID" value="GAA5483897.1"/>
    <property type="molecule type" value="Genomic_DNA"/>
</dbReference>